<dbReference type="HOGENOM" id="CLU_148968_0_0_1"/>
<dbReference type="EnsemblPlants" id="ORUFI04G22970.1">
    <property type="protein sequence ID" value="ORUFI04G22970.1"/>
    <property type="gene ID" value="ORUFI04G22970"/>
</dbReference>
<feature type="compositionally biased region" description="Acidic residues" evidence="1">
    <location>
        <begin position="15"/>
        <end position="24"/>
    </location>
</feature>
<feature type="region of interest" description="Disordered" evidence="1">
    <location>
        <begin position="113"/>
        <end position="146"/>
    </location>
</feature>
<evidence type="ECO:0000313" key="2">
    <source>
        <dbReference type="EnsemblPlants" id="ORUFI04G22970.1"/>
    </source>
</evidence>
<feature type="region of interest" description="Disordered" evidence="1">
    <location>
        <begin position="1"/>
        <end position="26"/>
    </location>
</feature>
<dbReference type="eggNOG" id="ENOG502S8B4">
    <property type="taxonomic scope" value="Eukaryota"/>
</dbReference>
<organism evidence="2 3">
    <name type="scientific">Oryza rufipogon</name>
    <name type="common">Brownbeard rice</name>
    <name type="synonym">Asian wild rice</name>
    <dbReference type="NCBI Taxonomy" id="4529"/>
    <lineage>
        <taxon>Eukaryota</taxon>
        <taxon>Viridiplantae</taxon>
        <taxon>Streptophyta</taxon>
        <taxon>Embryophyta</taxon>
        <taxon>Tracheophyta</taxon>
        <taxon>Spermatophyta</taxon>
        <taxon>Magnoliopsida</taxon>
        <taxon>Liliopsida</taxon>
        <taxon>Poales</taxon>
        <taxon>Poaceae</taxon>
        <taxon>BOP clade</taxon>
        <taxon>Oryzoideae</taxon>
        <taxon>Oryzeae</taxon>
        <taxon>Oryzinae</taxon>
        <taxon>Oryza</taxon>
    </lineage>
</organism>
<name>A0A0E0PCI8_ORYRU</name>
<accession>A0A0E0PCI8</accession>
<dbReference type="OMA" id="GAMASCW"/>
<reference evidence="2" key="2">
    <citation type="submission" date="2015-06" db="UniProtKB">
        <authorList>
            <consortium name="EnsemblPlants"/>
        </authorList>
    </citation>
    <scope>IDENTIFICATION</scope>
</reference>
<evidence type="ECO:0000256" key="1">
    <source>
        <dbReference type="SAM" id="MobiDB-lite"/>
    </source>
</evidence>
<dbReference type="Gramene" id="ORUFI04G22970.1">
    <property type="protein sequence ID" value="ORUFI04G22970.1"/>
    <property type="gene ID" value="ORUFI04G22970"/>
</dbReference>
<reference evidence="3" key="1">
    <citation type="submission" date="2013-06" db="EMBL/GenBank/DDBJ databases">
        <authorList>
            <person name="Zhao Q."/>
        </authorList>
    </citation>
    <scope>NUCLEOTIDE SEQUENCE</scope>
    <source>
        <strain evidence="3">cv. W1943</strain>
    </source>
</reference>
<sequence>MWASPGRLPATMAEEGGDDGEADVDASSYGRRTTTARGGGAAAMASSCWGRLGLAALWHRLRQLSVARRRRRHGGGGGGRSILGAGGLNYDPLSYAQNFDDGCLEPDFTVTARFAPPRSAGSPPPPPPPLTSRGMCFDEGKGKSFH</sequence>
<dbReference type="AlphaFoldDB" id="A0A0E0PCI8"/>
<dbReference type="Proteomes" id="UP000008022">
    <property type="component" value="Unassembled WGS sequence"/>
</dbReference>
<protein>
    <submittedName>
        <fullName evidence="2">Uncharacterized protein</fullName>
    </submittedName>
</protein>
<evidence type="ECO:0000313" key="3">
    <source>
        <dbReference type="Proteomes" id="UP000008022"/>
    </source>
</evidence>
<feature type="compositionally biased region" description="Basic and acidic residues" evidence="1">
    <location>
        <begin position="136"/>
        <end position="146"/>
    </location>
</feature>
<proteinExistence type="predicted"/>
<keyword evidence="3" id="KW-1185">Reference proteome</keyword>